<dbReference type="NCBIfam" id="NF005893">
    <property type="entry name" value="PRK07856.1"/>
    <property type="match status" value="1"/>
</dbReference>
<dbReference type="SUPFAM" id="SSF51735">
    <property type="entry name" value="NAD(P)-binding Rossmann-fold domains"/>
    <property type="match status" value="1"/>
</dbReference>
<proteinExistence type="inferred from homology"/>
<dbReference type="FunFam" id="3.40.50.720:FF:000084">
    <property type="entry name" value="Short-chain dehydrogenase reductase"/>
    <property type="match status" value="1"/>
</dbReference>
<dbReference type="InterPro" id="IPR036291">
    <property type="entry name" value="NAD(P)-bd_dom_sf"/>
</dbReference>
<dbReference type="InterPro" id="IPR020904">
    <property type="entry name" value="Sc_DH/Rdtase_CS"/>
</dbReference>
<protein>
    <submittedName>
        <fullName evidence="3">Glucose 1-dehydrogenase 4</fullName>
    </submittedName>
</protein>
<reference evidence="3" key="1">
    <citation type="submission" date="2014-07" db="EMBL/GenBank/DDBJ databases">
        <authorList>
            <person name="Urmite Genomes Urmite Genomes"/>
        </authorList>
    </citation>
    <scope>NUCLEOTIDE SEQUENCE</scope>
    <source>
        <strain evidence="3">11W110_air</strain>
    </source>
</reference>
<dbReference type="AlphaFoldDB" id="A0A078MNH2"/>
<dbReference type="PANTHER" id="PTHR43639">
    <property type="entry name" value="OXIDOREDUCTASE, SHORT-CHAIN DEHYDROGENASE/REDUCTASE FAMILY (AFU_ORTHOLOGUE AFUA_5G02870)"/>
    <property type="match status" value="1"/>
</dbReference>
<dbReference type="CDD" id="cd05233">
    <property type="entry name" value="SDR_c"/>
    <property type="match status" value="1"/>
</dbReference>
<gene>
    <name evidence="3" type="primary">gdhIV_1</name>
    <name evidence="3" type="ORF">BN1051_00267</name>
</gene>
<evidence type="ECO:0000313" key="3">
    <source>
        <dbReference type="EMBL" id="CEA06962.1"/>
    </source>
</evidence>
<keyword evidence="2" id="KW-0560">Oxidoreductase</keyword>
<dbReference type="InterPro" id="IPR002347">
    <property type="entry name" value="SDR_fam"/>
</dbReference>
<sequence>MSITIDLTGRVVLVTGGARGVGAGVVDAFLAAGATVETCGRTEPASDASAPAEEAAAVRFSRLDVRDDEQVRAWIDDVAARRGRIDVVVNNAGGSPFGPFEEGSARYQRAVTELNFLSAAHVARAVHPVMMAQEQGGSIINITSISARRPSPGTAVYGAAKAALESLTGSLAVEWAPRIRVNAVSCGLVATDGAADHYGDADSYARVAATIPRGRLAAPAEIGSACVMLASDLAGHITGAVLDVDGGGEWPAFLAHTPNAQTLRPSTAKGAQS</sequence>
<dbReference type="PRINTS" id="PR00080">
    <property type="entry name" value="SDRFAMILY"/>
</dbReference>
<dbReference type="GO" id="GO:0016491">
    <property type="term" value="F:oxidoreductase activity"/>
    <property type="evidence" value="ECO:0007669"/>
    <property type="project" value="UniProtKB-KW"/>
</dbReference>
<dbReference type="Pfam" id="PF13561">
    <property type="entry name" value="adh_short_C2"/>
    <property type="match status" value="1"/>
</dbReference>
<dbReference type="PROSITE" id="PS00061">
    <property type="entry name" value="ADH_SHORT"/>
    <property type="match status" value="1"/>
</dbReference>
<dbReference type="Gene3D" id="3.40.50.720">
    <property type="entry name" value="NAD(P)-binding Rossmann-like Domain"/>
    <property type="match status" value="1"/>
</dbReference>
<dbReference type="EMBL" id="LN483070">
    <property type="protein sequence ID" value="CEA06962.1"/>
    <property type="molecule type" value="Genomic_DNA"/>
</dbReference>
<dbReference type="PRINTS" id="PR00081">
    <property type="entry name" value="GDHRDH"/>
</dbReference>
<dbReference type="PATRIC" id="fig|1461584.3.peg.263"/>
<dbReference type="PANTHER" id="PTHR43639:SF1">
    <property type="entry name" value="SHORT-CHAIN DEHYDROGENASE_REDUCTASE FAMILY PROTEIN"/>
    <property type="match status" value="1"/>
</dbReference>
<organism evidence="3">
    <name type="scientific">Arthrobacter saudimassiliensis</name>
    <dbReference type="NCBI Taxonomy" id="1461584"/>
    <lineage>
        <taxon>Bacteria</taxon>
        <taxon>Bacillati</taxon>
        <taxon>Actinomycetota</taxon>
        <taxon>Actinomycetes</taxon>
        <taxon>Micrococcales</taxon>
        <taxon>Micrococcaceae</taxon>
        <taxon>Arthrobacter</taxon>
    </lineage>
</organism>
<comment type="similarity">
    <text evidence="1">Belongs to the short-chain dehydrogenases/reductases (SDR) family.</text>
</comment>
<name>A0A078MNH2_9MICC</name>
<evidence type="ECO:0000256" key="2">
    <source>
        <dbReference type="ARBA" id="ARBA00023002"/>
    </source>
</evidence>
<accession>A0A078MNH2</accession>
<evidence type="ECO:0000256" key="1">
    <source>
        <dbReference type="ARBA" id="ARBA00006484"/>
    </source>
</evidence>